<gene>
    <name evidence="2" type="ORF">MANT1106_LOCUS16145</name>
</gene>
<name>A0A7S0SQU2_9CHLO</name>
<dbReference type="AlphaFoldDB" id="A0A7S0SQU2"/>
<feature type="region of interest" description="Disordered" evidence="1">
    <location>
        <begin position="42"/>
        <end position="84"/>
    </location>
</feature>
<proteinExistence type="predicted"/>
<accession>A0A7S0SQU2</accession>
<sequence length="319" mass="31797">MDVRRKLKMGGALFGAQPETDWVKKKKVKRLAAPPGLNKINLAAGLKSSNSKGGSGSGGNFGSRRGSNDVTPNPTPRHSNSWESTPWQLKLGESMAPQSPRLFPNVAAFAGAGAGAATHASRALPTVVRSASAAAAASTPPQPTTAAGANVGVVAPPAAHLPAIRSHTKLPPPPVDLPDIGFRHRGGTRAEGGERDVGRGIERRSSARIASGQNSGVPARVRLENAGGGGGGGDGGGVGADGGGAGTSGGGVGCEGGSSTLDGGISSGDGAGPADADRRHFELPLLSRLPSREPHGIGVGLLPAGLFEFSTDSGDRGHR</sequence>
<feature type="compositionally biased region" description="Polar residues" evidence="1">
    <location>
        <begin position="68"/>
        <end position="84"/>
    </location>
</feature>
<evidence type="ECO:0000256" key="1">
    <source>
        <dbReference type="SAM" id="MobiDB-lite"/>
    </source>
</evidence>
<feature type="compositionally biased region" description="Gly residues" evidence="1">
    <location>
        <begin position="226"/>
        <end position="256"/>
    </location>
</feature>
<dbReference type="EMBL" id="HBFC01026695">
    <property type="protein sequence ID" value="CAD8714172.1"/>
    <property type="molecule type" value="Transcribed_RNA"/>
</dbReference>
<reference evidence="2" key="1">
    <citation type="submission" date="2021-01" db="EMBL/GenBank/DDBJ databases">
        <authorList>
            <person name="Corre E."/>
            <person name="Pelletier E."/>
            <person name="Niang G."/>
            <person name="Scheremetjew M."/>
            <person name="Finn R."/>
            <person name="Kale V."/>
            <person name="Holt S."/>
            <person name="Cochrane G."/>
            <person name="Meng A."/>
            <person name="Brown T."/>
            <person name="Cohen L."/>
        </authorList>
    </citation>
    <scope>NUCLEOTIDE SEQUENCE</scope>
    <source>
        <strain evidence="2">SL-175</strain>
    </source>
</reference>
<protein>
    <submittedName>
        <fullName evidence="2">Uncharacterized protein</fullName>
    </submittedName>
</protein>
<feature type="region of interest" description="Disordered" evidence="1">
    <location>
        <begin position="184"/>
        <end position="277"/>
    </location>
</feature>
<feature type="compositionally biased region" description="Basic and acidic residues" evidence="1">
    <location>
        <begin position="191"/>
        <end position="205"/>
    </location>
</feature>
<organism evidence="2">
    <name type="scientific">Mantoniella antarctica</name>
    <dbReference type="NCBI Taxonomy" id="81844"/>
    <lineage>
        <taxon>Eukaryota</taxon>
        <taxon>Viridiplantae</taxon>
        <taxon>Chlorophyta</taxon>
        <taxon>Mamiellophyceae</taxon>
        <taxon>Mamiellales</taxon>
        <taxon>Mamiellaceae</taxon>
        <taxon>Mantoniella</taxon>
    </lineage>
</organism>
<evidence type="ECO:0000313" key="2">
    <source>
        <dbReference type="EMBL" id="CAD8714172.1"/>
    </source>
</evidence>